<dbReference type="AlphaFoldDB" id="A0A1G4NX58"/>
<keyword evidence="6 8" id="KW-0418">Kinase</keyword>
<feature type="binding site" evidence="8">
    <location>
        <position position="85"/>
    </location>
    <ligand>
        <name>substrate</name>
    </ligand>
</feature>
<comment type="function">
    <text evidence="8">Catalyzes the ATP-dependent phosphorylation of N-acetyl-L-glutamate.</text>
</comment>
<comment type="subcellular location">
    <subcellularLocation>
        <location evidence="8">Plastid</location>
        <location evidence="8">Chloroplast</location>
    </subcellularLocation>
</comment>
<accession>A0A1G4NX58</accession>
<keyword evidence="3 8" id="KW-0028">Amino-acid biosynthesis</keyword>
<evidence type="ECO:0000256" key="4">
    <source>
        <dbReference type="ARBA" id="ARBA00022679"/>
    </source>
</evidence>
<comment type="similarity">
    <text evidence="8">Belongs to the acetylglutamate kinase family. ArgB subfamily.</text>
</comment>
<evidence type="ECO:0000313" key="10">
    <source>
        <dbReference type="EMBL" id="SCW23260.1"/>
    </source>
</evidence>
<feature type="binding site" evidence="8">
    <location>
        <begin position="63"/>
        <end position="64"/>
    </location>
    <ligand>
        <name>substrate</name>
    </ligand>
</feature>
<dbReference type="InterPro" id="IPR004662">
    <property type="entry name" value="AcgluKinase_fam"/>
</dbReference>
<dbReference type="PRINTS" id="PR00474">
    <property type="entry name" value="GLU5KINASE"/>
</dbReference>
<evidence type="ECO:0000256" key="5">
    <source>
        <dbReference type="ARBA" id="ARBA00022741"/>
    </source>
</evidence>
<dbReference type="InterPro" id="IPR001048">
    <property type="entry name" value="Asp/Glu/Uridylate_kinase"/>
</dbReference>
<reference evidence="10" key="1">
    <citation type="submission" date="2016-10" db="EMBL/GenBank/DDBJ databases">
        <title>Chloroplast genomes as a tool to resolve red algal phylogenies: a case study in the Nemaliales.</title>
        <authorList>
            <person name="Costa J.F."/>
            <person name="Lin S.M."/>
            <person name="Macaya E.C."/>
            <person name="Fernandez-Garcia C."/>
            <person name="Verbruggen H."/>
        </authorList>
    </citation>
    <scope>NUCLEOTIDE SEQUENCE</scope>
    <source>
        <strain evidence="10">J.0154</strain>
    </source>
</reference>
<feature type="domain" description="Aspartate/glutamate/uridylate kinase" evidence="9">
    <location>
        <begin position="23"/>
        <end position="255"/>
    </location>
</feature>
<dbReference type="UniPathway" id="UPA00068">
    <property type="reaction ID" value="UER00107"/>
</dbReference>
<evidence type="ECO:0000259" key="9">
    <source>
        <dbReference type="Pfam" id="PF00696"/>
    </source>
</evidence>
<proteinExistence type="inferred from homology"/>
<comment type="pathway">
    <text evidence="1 8">Amino-acid biosynthesis; L-arginine biosynthesis; N(2)-acetyl-L-ornithine from L-glutamate: step 2/4.</text>
</comment>
<dbReference type="EMBL" id="LT622872">
    <property type="protein sequence ID" value="SCW23260.1"/>
    <property type="molecule type" value="Genomic_DNA"/>
</dbReference>
<evidence type="ECO:0000256" key="2">
    <source>
        <dbReference type="ARBA" id="ARBA00022571"/>
    </source>
</evidence>
<evidence type="ECO:0000256" key="3">
    <source>
        <dbReference type="ARBA" id="ARBA00022605"/>
    </source>
</evidence>
<organism evidence="10">
    <name type="scientific">Neoizziella asiatica</name>
    <dbReference type="NCBI Taxonomy" id="1077397"/>
    <lineage>
        <taxon>Eukaryota</taxon>
        <taxon>Rhodophyta</taxon>
        <taxon>Florideophyceae</taxon>
        <taxon>Nemaliophycidae</taxon>
        <taxon>Nemaliales</taxon>
        <taxon>Liagoraceae</taxon>
        <taxon>Neoizziella</taxon>
    </lineage>
</organism>
<dbReference type="InterPro" id="IPR001057">
    <property type="entry name" value="Glu/AcGlu_kinase"/>
</dbReference>
<dbReference type="Pfam" id="PF00696">
    <property type="entry name" value="AA_kinase"/>
    <property type="match status" value="1"/>
</dbReference>
<sequence>MDYSDKLASFDMIHSLVQDIKGKKVVVKYGGAAMKDMILTDKVIANILLLHDLGVQFVIVHGGGPAINKCLEKLQIQPKFDKGIRVTDPSTMQVVQMVLAGQVNKNIVAMLNKNNPRAVGLSGHDSNLIRALPIDSKSNNRVAEVDHLNVEVIKLLLKNQYIPVIAPLGVNEAGLSYNINADIVAGSIAAELNADMLIMLTDTPGILKDCKDVNSVFGSLTATQVTDLIASGYIFGGMIPKVESCLNALKNGVSIAKIIDGRVPNSLLCSLMDDVIVGTTIKS</sequence>
<feature type="site" description="Transition state stabilizer" evidence="8">
    <location>
        <position position="28"/>
    </location>
</feature>
<keyword evidence="10" id="KW-0150">Chloroplast</keyword>
<keyword evidence="7 8" id="KW-0067">ATP-binding</keyword>
<evidence type="ECO:0000256" key="6">
    <source>
        <dbReference type="ARBA" id="ARBA00022777"/>
    </source>
</evidence>
<dbReference type="GO" id="GO:0003991">
    <property type="term" value="F:acetylglutamate kinase activity"/>
    <property type="evidence" value="ECO:0007669"/>
    <property type="project" value="UniProtKB-UniRule"/>
</dbReference>
<keyword evidence="2 8" id="KW-0055">Arginine biosynthesis</keyword>
<geneLocation type="chloroplast" evidence="10"/>
<comment type="catalytic activity">
    <reaction evidence="8">
        <text>N-acetyl-L-glutamate + ATP = N-acetyl-L-glutamyl 5-phosphate + ADP</text>
        <dbReference type="Rhea" id="RHEA:14629"/>
        <dbReference type="ChEBI" id="CHEBI:30616"/>
        <dbReference type="ChEBI" id="CHEBI:44337"/>
        <dbReference type="ChEBI" id="CHEBI:57936"/>
        <dbReference type="ChEBI" id="CHEBI:456216"/>
        <dbReference type="EC" id="2.7.2.8"/>
    </reaction>
</comment>
<reference evidence="10" key="2">
    <citation type="submission" date="2016-10" db="EMBL/GenBank/DDBJ databases">
        <authorList>
            <person name="de Groot N.N."/>
        </authorList>
    </citation>
    <scope>NUCLEOTIDE SEQUENCE</scope>
    <source>
        <strain evidence="10">J.0154</strain>
    </source>
</reference>
<dbReference type="RefSeq" id="YP_009314805.1">
    <property type="nucleotide sequence ID" value="NC_031663.1"/>
</dbReference>
<dbReference type="GeneID" id="29999875"/>
<dbReference type="EC" id="2.7.2.8" evidence="8"/>
<dbReference type="GO" id="GO:0042450">
    <property type="term" value="P:L-arginine biosynthetic process via ornithine"/>
    <property type="evidence" value="ECO:0007669"/>
    <property type="project" value="UniProtKB-UniRule"/>
</dbReference>
<evidence type="ECO:0000256" key="8">
    <source>
        <dbReference type="HAMAP-Rule" id="MF_00082"/>
    </source>
</evidence>
<evidence type="ECO:0000256" key="7">
    <source>
        <dbReference type="ARBA" id="ARBA00022840"/>
    </source>
</evidence>
<gene>
    <name evidence="8 10" type="primary">argB</name>
    <name evidence="10" type="ORF">J0154_202</name>
</gene>
<keyword evidence="5 8" id="KW-0547">Nucleotide-binding</keyword>
<keyword evidence="4 8" id="KW-0808">Transferase</keyword>
<dbReference type="SUPFAM" id="SSF53633">
    <property type="entry name" value="Carbamate kinase-like"/>
    <property type="match status" value="1"/>
</dbReference>
<name>A0A1G4NX58_9FLOR</name>
<dbReference type="GO" id="GO:0009507">
    <property type="term" value="C:chloroplast"/>
    <property type="evidence" value="ECO:0007669"/>
    <property type="project" value="UniProtKB-SubCell"/>
</dbReference>
<dbReference type="InterPro" id="IPR037528">
    <property type="entry name" value="ArgB"/>
</dbReference>
<feature type="site" description="Transition state stabilizer" evidence="8">
    <location>
        <position position="241"/>
    </location>
</feature>
<dbReference type="PANTHER" id="PTHR23342:SF0">
    <property type="entry name" value="N-ACETYLGLUTAMATE SYNTHASE, MITOCHONDRIAL"/>
    <property type="match status" value="1"/>
</dbReference>
<evidence type="ECO:0000256" key="1">
    <source>
        <dbReference type="ARBA" id="ARBA00004828"/>
    </source>
</evidence>
<protein>
    <recommendedName>
        <fullName evidence="8">Acetylglutamate kinase</fullName>
        <ecNumber evidence="8">2.7.2.8</ecNumber>
    </recommendedName>
    <alternativeName>
        <fullName evidence="8">N-acetyl-L-glutamate 5-phosphotransferase</fullName>
    </alternativeName>
    <alternativeName>
        <fullName evidence="8">NAG kinase</fullName>
        <shortName evidence="8">NAGK</shortName>
    </alternativeName>
</protein>
<dbReference type="InterPro" id="IPR036393">
    <property type="entry name" value="AceGlu_kinase-like_sf"/>
</dbReference>
<keyword evidence="10" id="KW-0934">Plastid</keyword>
<dbReference type="PANTHER" id="PTHR23342">
    <property type="entry name" value="N-ACETYLGLUTAMATE SYNTHASE"/>
    <property type="match status" value="1"/>
</dbReference>
<dbReference type="Gene3D" id="3.40.1160.10">
    <property type="entry name" value="Acetylglutamate kinase-like"/>
    <property type="match status" value="1"/>
</dbReference>
<dbReference type="NCBIfam" id="TIGR00761">
    <property type="entry name" value="argB"/>
    <property type="match status" value="1"/>
</dbReference>
<dbReference type="PIRSF" id="PIRSF000728">
    <property type="entry name" value="NAGK"/>
    <property type="match status" value="1"/>
</dbReference>
<dbReference type="GO" id="GO:0005524">
    <property type="term" value="F:ATP binding"/>
    <property type="evidence" value="ECO:0007669"/>
    <property type="project" value="UniProtKB-UniRule"/>
</dbReference>
<dbReference type="FunFam" id="3.40.1160.10:FF:000004">
    <property type="entry name" value="Acetylglutamate kinase"/>
    <property type="match status" value="1"/>
</dbReference>
<dbReference type="HAMAP" id="MF_00082">
    <property type="entry name" value="ArgB"/>
    <property type="match status" value="1"/>
</dbReference>
<feature type="binding site" evidence="8">
    <location>
        <position position="178"/>
    </location>
    <ligand>
        <name>substrate</name>
    </ligand>
</feature>